<dbReference type="InterPro" id="IPR013656">
    <property type="entry name" value="PAS_4"/>
</dbReference>
<evidence type="ECO:0000259" key="5">
    <source>
        <dbReference type="PROSITE" id="PS50113"/>
    </source>
</evidence>
<gene>
    <name evidence="6" type="ORF">NDI38_23085</name>
</gene>
<dbReference type="Gene3D" id="3.30.565.10">
    <property type="entry name" value="Histidine kinase-like ATPase, C-terminal domain"/>
    <property type="match status" value="1"/>
</dbReference>
<dbReference type="InterPro" id="IPR005467">
    <property type="entry name" value="His_kinase_dom"/>
</dbReference>
<feature type="domain" description="Histidine kinase" evidence="3">
    <location>
        <begin position="949"/>
        <end position="1043"/>
    </location>
</feature>
<evidence type="ECO:0000256" key="2">
    <source>
        <dbReference type="SAM" id="Coils"/>
    </source>
</evidence>
<dbReference type="InterPro" id="IPR000700">
    <property type="entry name" value="PAS-assoc_C"/>
</dbReference>
<feature type="domain" description="PAC" evidence="5">
    <location>
        <begin position="785"/>
        <end position="835"/>
    </location>
</feature>
<proteinExistence type="predicted"/>
<keyword evidence="2" id="KW-0175">Coiled coil</keyword>
<dbReference type="InterPro" id="IPR011495">
    <property type="entry name" value="Sig_transdc_His_kin_sub2_dim/P"/>
</dbReference>
<accession>A0ABV0KSI2</accession>
<dbReference type="InterPro" id="IPR036890">
    <property type="entry name" value="HATPase_C_sf"/>
</dbReference>
<keyword evidence="1" id="KW-0808">Transferase</keyword>
<evidence type="ECO:0000313" key="7">
    <source>
        <dbReference type="Proteomes" id="UP001476950"/>
    </source>
</evidence>
<feature type="domain" description="PAS" evidence="4">
    <location>
        <begin position="425"/>
        <end position="495"/>
    </location>
</feature>
<dbReference type="SUPFAM" id="SSF55785">
    <property type="entry name" value="PYP-like sensor domain (PAS domain)"/>
    <property type="match status" value="6"/>
</dbReference>
<dbReference type="Pfam" id="PF07568">
    <property type="entry name" value="HisKA_2"/>
    <property type="match status" value="1"/>
</dbReference>
<dbReference type="SMART" id="SM00086">
    <property type="entry name" value="PAC"/>
    <property type="match status" value="4"/>
</dbReference>
<keyword evidence="7" id="KW-1185">Reference proteome</keyword>
<protein>
    <submittedName>
        <fullName evidence="6">PAS domain S-box protein</fullName>
    </submittedName>
</protein>
<dbReference type="Proteomes" id="UP001476950">
    <property type="component" value="Unassembled WGS sequence"/>
</dbReference>
<dbReference type="EMBL" id="JAMPLM010000031">
    <property type="protein sequence ID" value="MEP1061320.1"/>
    <property type="molecule type" value="Genomic_DNA"/>
</dbReference>
<dbReference type="PANTHER" id="PTHR44757">
    <property type="entry name" value="DIGUANYLATE CYCLASE DGCP"/>
    <property type="match status" value="1"/>
</dbReference>
<keyword evidence="1" id="KW-0418">Kinase</keyword>
<dbReference type="InterPro" id="IPR035965">
    <property type="entry name" value="PAS-like_dom_sf"/>
</dbReference>
<dbReference type="SMART" id="SM00387">
    <property type="entry name" value="HATPase_c"/>
    <property type="match status" value="1"/>
</dbReference>
<dbReference type="Pfam" id="PF13426">
    <property type="entry name" value="PAS_9"/>
    <property type="match status" value="1"/>
</dbReference>
<dbReference type="Gene3D" id="3.30.450.20">
    <property type="entry name" value="PAS domain"/>
    <property type="match status" value="6"/>
</dbReference>
<dbReference type="CDD" id="cd00130">
    <property type="entry name" value="PAS"/>
    <property type="match status" value="6"/>
</dbReference>
<dbReference type="InterPro" id="IPR001610">
    <property type="entry name" value="PAC"/>
</dbReference>
<dbReference type="Pfam" id="PF02518">
    <property type="entry name" value="HATPase_c"/>
    <property type="match status" value="1"/>
</dbReference>
<comment type="caution">
    <text evidence="6">The sequence shown here is derived from an EMBL/GenBank/DDBJ whole genome shotgun (WGS) entry which is preliminary data.</text>
</comment>
<evidence type="ECO:0000259" key="3">
    <source>
        <dbReference type="PROSITE" id="PS50109"/>
    </source>
</evidence>
<organism evidence="6 7">
    <name type="scientific">Stenomitos frigidus AS-A4</name>
    <dbReference type="NCBI Taxonomy" id="2933935"/>
    <lineage>
        <taxon>Bacteria</taxon>
        <taxon>Bacillati</taxon>
        <taxon>Cyanobacteriota</taxon>
        <taxon>Cyanophyceae</taxon>
        <taxon>Leptolyngbyales</taxon>
        <taxon>Leptolyngbyaceae</taxon>
        <taxon>Stenomitos</taxon>
    </lineage>
</organism>
<dbReference type="Pfam" id="PF00989">
    <property type="entry name" value="PAS"/>
    <property type="match status" value="1"/>
</dbReference>
<feature type="domain" description="PAS" evidence="4">
    <location>
        <begin position="174"/>
        <end position="244"/>
    </location>
</feature>
<evidence type="ECO:0000313" key="6">
    <source>
        <dbReference type="EMBL" id="MEP1061320.1"/>
    </source>
</evidence>
<dbReference type="InterPro" id="IPR013655">
    <property type="entry name" value="PAS_fold_3"/>
</dbReference>
<dbReference type="NCBIfam" id="TIGR00229">
    <property type="entry name" value="sensory_box"/>
    <property type="match status" value="4"/>
</dbReference>
<dbReference type="RefSeq" id="WP_190449416.1">
    <property type="nucleotide sequence ID" value="NZ_JAMPLM010000031.1"/>
</dbReference>
<feature type="coiled-coil region" evidence="2">
    <location>
        <begin position="541"/>
        <end position="590"/>
    </location>
</feature>
<feature type="domain" description="PAS" evidence="4">
    <location>
        <begin position="298"/>
        <end position="368"/>
    </location>
</feature>
<dbReference type="PROSITE" id="PS50109">
    <property type="entry name" value="HIS_KIN"/>
    <property type="match status" value="1"/>
</dbReference>
<evidence type="ECO:0000259" key="4">
    <source>
        <dbReference type="PROSITE" id="PS50112"/>
    </source>
</evidence>
<dbReference type="Pfam" id="PF08447">
    <property type="entry name" value="PAS_3"/>
    <property type="match status" value="2"/>
</dbReference>
<dbReference type="SUPFAM" id="SSF55874">
    <property type="entry name" value="ATPase domain of HSP90 chaperone/DNA topoisomerase II/histidine kinase"/>
    <property type="match status" value="1"/>
</dbReference>
<dbReference type="InterPro" id="IPR052155">
    <property type="entry name" value="Biofilm_reg_signaling"/>
</dbReference>
<feature type="domain" description="PAS" evidence="4">
    <location>
        <begin position="721"/>
        <end position="766"/>
    </location>
</feature>
<feature type="domain" description="PAC" evidence="5">
    <location>
        <begin position="372"/>
        <end position="424"/>
    </location>
</feature>
<dbReference type="PANTHER" id="PTHR44757:SF2">
    <property type="entry name" value="BIOFILM ARCHITECTURE MAINTENANCE PROTEIN MBAA"/>
    <property type="match status" value="1"/>
</dbReference>
<feature type="domain" description="PAC" evidence="5">
    <location>
        <begin position="665"/>
        <end position="716"/>
    </location>
</feature>
<dbReference type="InterPro" id="IPR003594">
    <property type="entry name" value="HATPase_dom"/>
</dbReference>
<feature type="domain" description="PAS" evidence="4">
    <location>
        <begin position="590"/>
        <end position="661"/>
    </location>
</feature>
<dbReference type="InterPro" id="IPR013767">
    <property type="entry name" value="PAS_fold"/>
</dbReference>
<feature type="domain" description="PAC" evidence="5">
    <location>
        <begin position="499"/>
        <end position="550"/>
    </location>
</feature>
<name>A0ABV0KSI2_9CYAN</name>
<dbReference type="PROSITE" id="PS50113">
    <property type="entry name" value="PAC"/>
    <property type="match status" value="4"/>
</dbReference>
<dbReference type="InterPro" id="IPR000014">
    <property type="entry name" value="PAS"/>
</dbReference>
<sequence length="1043" mass="118177">MPKSVSSVDSSPMQATLSQLALALDRIEEAVVWTDAHGRIQWCNAAFEQLVGATSALAGQPLVQVLPLTVKSERLSSALHPVSHCLATNQELNGQYGFSRHDRSFRLTLTVTPLPDVEGEEFGETDSGETGSSKGVMVVIRDIMMQLLLHRSLQKTALELEEAVRSRTAELSRINRRMINILESITDGFYTLDENWCFTYLNHQAEQILQRSRVDLLGKNIWASFPQAVNTILDSKYHQAVTEQCSVTFEVFYPPLNAWFETRAYPIAQGLAVYFRDFSDRQRLESERQQAEAALRKSELWFRNVFNTTAVGMVVMSPEGVMLQANAAYCRMIGYTRTELLTKTCQQIVYPDDFEQGQVQLQQLLAGDVTAYHQERRYFHKHGHIVWGLLSVSAVRDEQQQVLYVVYQIQDITDRKQAEADLRESEQRFRSVFNTTAVGMVVASLDGAFMQVNAAYCQMLGYTEAELLTRTFHAVAHPDDLGHNIAQTKKVLTGELSAYHIEKRYLHKKGHIVWGLMCLSLVCEAQQPLYFVVQVQDITDRKQAELALQTLNQELEERVQSRTAQLEVSNQQLQAEIAGHKQTEAALRKSEEWFRTMFDNAPIAISLADVYTYHVLKINQAHHALFGYSDADLATMTYMEYTHPDDVALCLDLIQQLLDGSIPRFQIEKRFCKKDGTWIWANLTVTLLRNPDGSLYSMGMIEDITARKQTEAALQLTQFSIDRAADPVWWVQPDGSIYYVNDSACRDLGYPREAIIGKQVSDFNPDWSIQDWQQHWRDVKKQGSLTFETRLQGKDGMPFPIEATANYVAMNNKEYYCSFVRNITAQKQAEEQLKASLKEKEILLKEIHHRVKNNLQTVYSLLSLQANALQDPQLVSPFKDSQYRVKAMALIHEKLYQSENLANINFNEYVQRLVADLVRSYSTNPAIHVAIEIAQCELAVDIVLPCGLMINELISNALKYAFPCDRGGTIQISFAAPTPQQYRLVIADDGVGLPEDIVFSHDISSLNTLGLQLVHAFVRQLQGTITLDCTGGSRFEILFPPAG</sequence>
<dbReference type="SMART" id="SM00091">
    <property type="entry name" value="PAS"/>
    <property type="match status" value="6"/>
</dbReference>
<dbReference type="Pfam" id="PF08448">
    <property type="entry name" value="PAS_4"/>
    <property type="match status" value="2"/>
</dbReference>
<dbReference type="PROSITE" id="PS50112">
    <property type="entry name" value="PAS"/>
    <property type="match status" value="5"/>
</dbReference>
<reference evidence="6 7" key="1">
    <citation type="submission" date="2022-04" db="EMBL/GenBank/DDBJ databases">
        <title>Positive selection, recombination, and allopatry shape intraspecific diversity of widespread and dominant cyanobacteria.</title>
        <authorList>
            <person name="Wei J."/>
            <person name="Shu W."/>
            <person name="Hu C."/>
        </authorList>
    </citation>
    <scope>NUCLEOTIDE SEQUENCE [LARGE SCALE GENOMIC DNA]</scope>
    <source>
        <strain evidence="6 7">AS-A4</strain>
    </source>
</reference>
<evidence type="ECO:0000256" key="1">
    <source>
        <dbReference type="ARBA" id="ARBA00022777"/>
    </source>
</evidence>